<gene>
    <name evidence="2" type="ORF">HYFRA_00012384</name>
</gene>
<sequence length="332" mass="37390">MTGIIMSEAAEAKAQLLKLSCIASPPGQTAFLWMIFTLGIVWWAWPIISNITKGRRTIINAISWYCARACQPHAVCYFALKASRTHEERLILYFNGMPIHGAKEGQESLSSKMIICHLLSQLFSLYPFIFGVFNKFFICGQEDATMELTRLLAKNALQFWYFHSVPAAIIGAAALLAACLKATHRTRNTPDTLTPVPVIAYSLMCLWFGAYSKIGGFLTFGGSILYRYAPIAVIAFGWGYYPYPWPQLERWPYGVLLLLMGFVSTAFAWYAFAMKGGPMELLKERQREKADARQAMIDAEAQRVVSRDEEEGVVMDKYGQAPTTEVREVREV</sequence>
<comment type="caution">
    <text evidence="2">The sequence shown here is derived from an EMBL/GenBank/DDBJ whole genome shotgun (WGS) entry which is preliminary data.</text>
</comment>
<dbReference type="EMBL" id="CAJVRL010000098">
    <property type="protein sequence ID" value="CAG8960310.1"/>
    <property type="molecule type" value="Genomic_DNA"/>
</dbReference>
<accession>A0A9N9L4S0</accession>
<feature type="transmembrane region" description="Helical" evidence="1">
    <location>
        <begin position="30"/>
        <end position="48"/>
    </location>
</feature>
<keyword evidence="1" id="KW-1133">Transmembrane helix</keyword>
<evidence type="ECO:0000313" key="2">
    <source>
        <dbReference type="EMBL" id="CAG8960310.1"/>
    </source>
</evidence>
<feature type="transmembrane region" description="Helical" evidence="1">
    <location>
        <begin position="224"/>
        <end position="241"/>
    </location>
</feature>
<keyword evidence="3" id="KW-1185">Reference proteome</keyword>
<keyword evidence="1" id="KW-0812">Transmembrane</keyword>
<organism evidence="2 3">
    <name type="scientific">Hymenoscyphus fraxineus</name>
    <dbReference type="NCBI Taxonomy" id="746836"/>
    <lineage>
        <taxon>Eukaryota</taxon>
        <taxon>Fungi</taxon>
        <taxon>Dikarya</taxon>
        <taxon>Ascomycota</taxon>
        <taxon>Pezizomycotina</taxon>
        <taxon>Leotiomycetes</taxon>
        <taxon>Helotiales</taxon>
        <taxon>Helotiaceae</taxon>
        <taxon>Hymenoscyphus</taxon>
    </lineage>
</organism>
<evidence type="ECO:0000313" key="3">
    <source>
        <dbReference type="Proteomes" id="UP000696280"/>
    </source>
</evidence>
<feature type="transmembrane region" description="Helical" evidence="1">
    <location>
        <begin position="118"/>
        <end position="138"/>
    </location>
</feature>
<keyword evidence="1" id="KW-0472">Membrane</keyword>
<reference evidence="2" key="1">
    <citation type="submission" date="2021-07" db="EMBL/GenBank/DDBJ databases">
        <authorList>
            <person name="Durling M."/>
        </authorList>
    </citation>
    <scope>NUCLEOTIDE SEQUENCE</scope>
</reference>
<feature type="transmembrane region" description="Helical" evidence="1">
    <location>
        <begin position="158"/>
        <end position="180"/>
    </location>
</feature>
<evidence type="ECO:0000256" key="1">
    <source>
        <dbReference type="SAM" id="Phobius"/>
    </source>
</evidence>
<dbReference type="AlphaFoldDB" id="A0A9N9L4S0"/>
<name>A0A9N9L4S0_9HELO</name>
<protein>
    <submittedName>
        <fullName evidence="2">Uncharacterized protein</fullName>
    </submittedName>
</protein>
<dbReference type="Proteomes" id="UP000696280">
    <property type="component" value="Unassembled WGS sequence"/>
</dbReference>
<feature type="transmembrane region" description="Helical" evidence="1">
    <location>
        <begin position="253"/>
        <end position="272"/>
    </location>
</feature>
<proteinExistence type="predicted"/>